<protein>
    <submittedName>
        <fullName evidence="1">Uncharacterized protein</fullName>
    </submittedName>
</protein>
<dbReference type="PATRIC" id="fig|1218565.3.peg.860"/>
<accession>M6CY21</accession>
<evidence type="ECO:0000313" key="2">
    <source>
        <dbReference type="Proteomes" id="UP000011988"/>
    </source>
</evidence>
<name>M6CY21_9LEPT</name>
<dbReference type="Proteomes" id="UP000011988">
    <property type="component" value="Unassembled WGS sequence"/>
</dbReference>
<evidence type="ECO:0000313" key="1">
    <source>
        <dbReference type="EMBL" id="EMJ96584.1"/>
    </source>
</evidence>
<dbReference type="AlphaFoldDB" id="M6CY21"/>
<proteinExistence type="predicted"/>
<dbReference type="EMBL" id="ANIK01000016">
    <property type="protein sequence ID" value="EMJ96584.1"/>
    <property type="molecule type" value="Genomic_DNA"/>
</dbReference>
<organism evidence="1 2">
    <name type="scientific">Leptospira alstonii serovar Sichuan str. 79601</name>
    <dbReference type="NCBI Taxonomy" id="1218565"/>
    <lineage>
        <taxon>Bacteria</taxon>
        <taxon>Pseudomonadati</taxon>
        <taxon>Spirochaetota</taxon>
        <taxon>Spirochaetia</taxon>
        <taxon>Leptospirales</taxon>
        <taxon>Leptospiraceae</taxon>
        <taxon>Leptospira</taxon>
    </lineage>
</organism>
<reference evidence="1 2" key="1">
    <citation type="submission" date="2013-01" db="EMBL/GenBank/DDBJ databases">
        <authorList>
            <person name="Harkins D.M."/>
            <person name="Durkin A.S."/>
            <person name="Brinkac L.M."/>
            <person name="Haft D.H."/>
            <person name="Selengut J.D."/>
            <person name="Sanka R."/>
            <person name="DePew J."/>
            <person name="Purushe J."/>
            <person name="Galloway R.L."/>
            <person name="Vinetz J.M."/>
            <person name="Sutton G.G."/>
            <person name="Nierman W.C."/>
            <person name="Fouts D.E."/>
        </authorList>
    </citation>
    <scope>NUCLEOTIDE SEQUENCE [LARGE SCALE GENOMIC DNA]</scope>
    <source>
        <strain evidence="1 2">79601</strain>
    </source>
</reference>
<comment type="caution">
    <text evidence="1">The sequence shown here is derived from an EMBL/GenBank/DDBJ whole genome shotgun (WGS) entry which is preliminary data.</text>
</comment>
<gene>
    <name evidence="1" type="ORF">LEP1GSC194_4241</name>
</gene>
<sequence length="159" mass="18419">MRILQYGKTTLLLLCCCVYFDSYDLHRSVFAEDGDVGKGKCPPVLSDREPLVLDLSVSDRNLNILLSKLRSEKIQIVDVEKISKKQAQVRIEILESEFQTLFSGSVEYSLVEYSSHSGTYCQRYIRSYRIPFRFKKFIWEIRVPDPQVGWNGPKSISKE</sequence>